<dbReference type="Pfam" id="PF12900">
    <property type="entry name" value="Pyridox_ox_2"/>
    <property type="match status" value="1"/>
</dbReference>
<name>A0A173LUV5_9MICO</name>
<evidence type="ECO:0000313" key="2">
    <source>
        <dbReference type="Proteomes" id="UP000243847"/>
    </source>
</evidence>
<reference evidence="1 2" key="1">
    <citation type="journal article" date="2016" name="Genome Announc.">
        <title>Complete Genome Sequence of Aurantimicrobium minutum Type Strain KNCT, a Planktonic Ultramicrobacterium Isolated from River Water.</title>
        <authorList>
            <person name="Nakai R."/>
            <person name="Fujisawa T."/>
            <person name="Nakamura Y."/>
            <person name="Nishide H."/>
            <person name="Uchiyama I."/>
            <person name="Baba T."/>
            <person name="Toyoda A."/>
            <person name="Fujiyama A."/>
            <person name="Naganuma T."/>
            <person name="Niki H."/>
        </authorList>
    </citation>
    <scope>NUCLEOTIDE SEQUENCE [LARGE SCALE GENOMIC DNA]</scope>
    <source>
        <strain evidence="1 2">KNC</strain>
    </source>
</reference>
<organism evidence="1 2">
    <name type="scientific">Aurantimicrobium minutum</name>
    <dbReference type="NCBI Taxonomy" id="708131"/>
    <lineage>
        <taxon>Bacteria</taxon>
        <taxon>Bacillati</taxon>
        <taxon>Actinomycetota</taxon>
        <taxon>Actinomycetes</taxon>
        <taxon>Micrococcales</taxon>
        <taxon>Microbacteriaceae</taxon>
        <taxon>Aurantimicrobium</taxon>
    </lineage>
</organism>
<dbReference type="InterPro" id="IPR012349">
    <property type="entry name" value="Split_barrel_FMN-bd"/>
</dbReference>
<dbReference type="EMBL" id="AP017457">
    <property type="protein sequence ID" value="BAU98588.1"/>
    <property type="molecule type" value="Genomic_DNA"/>
</dbReference>
<proteinExistence type="predicted"/>
<accession>A0A173LUV5</accession>
<dbReference type="AlphaFoldDB" id="A0A173LUV5"/>
<dbReference type="GeneID" id="80451228"/>
<dbReference type="Gene3D" id="2.30.110.10">
    <property type="entry name" value="Electron Transport, Fmn-binding Protein, Chain A"/>
    <property type="match status" value="1"/>
</dbReference>
<protein>
    <recommendedName>
        <fullName evidence="3">Pyridoxamine 5'-phosphate oxidase</fullName>
    </recommendedName>
</protein>
<dbReference type="RefSeq" id="WP_096380044.1">
    <property type="nucleotide sequence ID" value="NZ_AP017457.1"/>
</dbReference>
<evidence type="ECO:0008006" key="3">
    <source>
        <dbReference type="Google" id="ProtNLM"/>
    </source>
</evidence>
<dbReference type="SUPFAM" id="SSF50475">
    <property type="entry name" value="FMN-binding split barrel"/>
    <property type="match status" value="1"/>
</dbReference>
<dbReference type="InterPro" id="IPR024747">
    <property type="entry name" value="Pyridox_Oxase-rel"/>
</dbReference>
<sequence>MSEYPIDHLSDEESWDVIQTNHIGRIASAREGAPDIYPIAYVTHNWKIYFRTGAESRLRKETDGRLVAFEAAHQMMRHFSSTVALGLVRTLTSAEAAQVLDELPIVEFAPNSAYVWMEFSPNEVRGRRLNVLDPRR</sequence>
<dbReference type="OrthoDB" id="7062584at2"/>
<dbReference type="Proteomes" id="UP000243847">
    <property type="component" value="Chromosome sequence1"/>
</dbReference>
<gene>
    <name evidence="1" type="ORF">AUMI_10450</name>
</gene>
<evidence type="ECO:0000313" key="1">
    <source>
        <dbReference type="EMBL" id="BAU98588.1"/>
    </source>
</evidence>
<dbReference type="KEGG" id="amin:AUMI_10450"/>